<proteinExistence type="predicted"/>
<evidence type="ECO:0000313" key="2">
    <source>
        <dbReference type="Proteomes" id="UP000095287"/>
    </source>
</evidence>
<dbReference type="WBParaSite" id="L893_g31032.t1">
    <property type="protein sequence ID" value="L893_g31032.t1"/>
    <property type="gene ID" value="L893_g31032"/>
</dbReference>
<evidence type="ECO:0000313" key="3">
    <source>
        <dbReference type="WBParaSite" id="L893_g31032.t1"/>
    </source>
</evidence>
<keyword evidence="1" id="KW-0472">Membrane</keyword>
<feature type="transmembrane region" description="Helical" evidence="1">
    <location>
        <begin position="74"/>
        <end position="92"/>
    </location>
</feature>
<reference evidence="3" key="1">
    <citation type="submission" date="2016-11" db="UniProtKB">
        <authorList>
            <consortium name="WormBaseParasite"/>
        </authorList>
    </citation>
    <scope>IDENTIFICATION</scope>
</reference>
<dbReference type="AlphaFoldDB" id="A0A1I7ZYI3"/>
<keyword evidence="1" id="KW-0812">Transmembrane</keyword>
<keyword evidence="2" id="KW-1185">Reference proteome</keyword>
<organism evidence="2 3">
    <name type="scientific">Steinernema glaseri</name>
    <dbReference type="NCBI Taxonomy" id="37863"/>
    <lineage>
        <taxon>Eukaryota</taxon>
        <taxon>Metazoa</taxon>
        <taxon>Ecdysozoa</taxon>
        <taxon>Nematoda</taxon>
        <taxon>Chromadorea</taxon>
        <taxon>Rhabditida</taxon>
        <taxon>Tylenchina</taxon>
        <taxon>Panagrolaimomorpha</taxon>
        <taxon>Strongyloidoidea</taxon>
        <taxon>Steinernematidae</taxon>
        <taxon>Steinernema</taxon>
    </lineage>
</organism>
<dbReference type="Proteomes" id="UP000095287">
    <property type="component" value="Unplaced"/>
</dbReference>
<accession>A0A1I7ZYI3</accession>
<name>A0A1I7ZYI3_9BILA</name>
<evidence type="ECO:0000256" key="1">
    <source>
        <dbReference type="SAM" id="Phobius"/>
    </source>
</evidence>
<sequence>MHLGQTDATCRLRMTFFCVKNGTFVIFEKKRPCLYPFASRTLKEQTSQVLAARSSRGFTLTEDLFSNAYFADSFYVLGAGSLTFAATLVYAFNV</sequence>
<protein>
    <submittedName>
        <fullName evidence="3">DUF202 domain-containing protein</fullName>
    </submittedName>
</protein>
<keyword evidence="1" id="KW-1133">Transmembrane helix</keyword>